<keyword evidence="4 5" id="KW-0274">FAD</keyword>
<evidence type="ECO:0000256" key="5">
    <source>
        <dbReference type="PIRSR" id="PIRSR000137-2"/>
    </source>
</evidence>
<dbReference type="PANTHER" id="PTHR11552">
    <property type="entry name" value="GLUCOSE-METHANOL-CHOLINE GMC OXIDOREDUCTASE"/>
    <property type="match status" value="1"/>
</dbReference>
<proteinExistence type="inferred from homology"/>
<evidence type="ECO:0000313" key="8">
    <source>
        <dbReference type="EMBL" id="KTT24829.1"/>
    </source>
</evidence>
<gene>
    <name evidence="8" type="ORF">NS331_05915</name>
</gene>
<evidence type="ECO:0000313" key="9">
    <source>
        <dbReference type="Proteomes" id="UP000072741"/>
    </source>
</evidence>
<organism evidence="8 9">
    <name type="scientific">Pseudacidovorax intermedius</name>
    <dbReference type="NCBI Taxonomy" id="433924"/>
    <lineage>
        <taxon>Bacteria</taxon>
        <taxon>Pseudomonadati</taxon>
        <taxon>Pseudomonadota</taxon>
        <taxon>Betaproteobacteria</taxon>
        <taxon>Burkholderiales</taxon>
        <taxon>Comamonadaceae</taxon>
        <taxon>Pseudacidovorax</taxon>
    </lineage>
</organism>
<dbReference type="GO" id="GO:0050660">
    <property type="term" value="F:flavin adenine dinucleotide binding"/>
    <property type="evidence" value="ECO:0007669"/>
    <property type="project" value="InterPro"/>
</dbReference>
<evidence type="ECO:0000256" key="3">
    <source>
        <dbReference type="ARBA" id="ARBA00022630"/>
    </source>
</evidence>
<dbReference type="InterPro" id="IPR007867">
    <property type="entry name" value="GMC_OxRtase_C"/>
</dbReference>
<dbReference type="RefSeq" id="WP_058641070.1">
    <property type="nucleotide sequence ID" value="NZ_LDSL01000038.1"/>
</dbReference>
<dbReference type="InterPro" id="IPR012132">
    <property type="entry name" value="GMC_OxRdtase"/>
</dbReference>
<evidence type="ECO:0000256" key="4">
    <source>
        <dbReference type="ARBA" id="ARBA00022827"/>
    </source>
</evidence>
<dbReference type="PANTHER" id="PTHR11552:SF147">
    <property type="entry name" value="CHOLINE DEHYDROGENASE, MITOCHONDRIAL"/>
    <property type="match status" value="1"/>
</dbReference>
<dbReference type="SUPFAM" id="SSF54373">
    <property type="entry name" value="FAD-linked reductases, C-terminal domain"/>
    <property type="match status" value="1"/>
</dbReference>
<comment type="caution">
    <text evidence="8">The sequence shown here is derived from an EMBL/GenBank/DDBJ whole genome shotgun (WGS) entry which is preliminary data.</text>
</comment>
<evidence type="ECO:0000256" key="2">
    <source>
        <dbReference type="ARBA" id="ARBA00010790"/>
    </source>
</evidence>
<dbReference type="Proteomes" id="UP000072741">
    <property type="component" value="Unassembled WGS sequence"/>
</dbReference>
<accession>A0A147H4E6</accession>
<dbReference type="PIRSF" id="PIRSF000137">
    <property type="entry name" value="Alcohol_oxidase"/>
    <property type="match status" value="1"/>
</dbReference>
<protein>
    <submittedName>
        <fullName evidence="8">Glucose-methanol-choline oxidoreductase</fullName>
    </submittedName>
</protein>
<dbReference type="InterPro" id="IPR036188">
    <property type="entry name" value="FAD/NAD-bd_sf"/>
</dbReference>
<evidence type="ECO:0000256" key="1">
    <source>
        <dbReference type="ARBA" id="ARBA00001974"/>
    </source>
</evidence>
<keyword evidence="3 6" id="KW-0285">Flavoprotein</keyword>
<feature type="domain" description="Glucose-methanol-choline oxidoreductase N-terminal" evidence="7">
    <location>
        <begin position="82"/>
        <end position="105"/>
    </location>
</feature>
<dbReference type="AlphaFoldDB" id="A0A147H4E6"/>
<comment type="similarity">
    <text evidence="2 6">Belongs to the GMC oxidoreductase family.</text>
</comment>
<keyword evidence="9" id="KW-1185">Reference proteome</keyword>
<dbReference type="Pfam" id="PF05199">
    <property type="entry name" value="GMC_oxred_C"/>
    <property type="match status" value="1"/>
</dbReference>
<reference evidence="8 9" key="1">
    <citation type="journal article" date="2016" name="Front. Microbiol.">
        <title>Genomic Resource of Rice Seed Associated Bacteria.</title>
        <authorList>
            <person name="Midha S."/>
            <person name="Bansal K."/>
            <person name="Sharma S."/>
            <person name="Kumar N."/>
            <person name="Patil P.P."/>
            <person name="Chaudhry V."/>
            <person name="Patil P.B."/>
        </authorList>
    </citation>
    <scope>NUCLEOTIDE SEQUENCE [LARGE SCALE GENOMIC DNA]</scope>
    <source>
        <strain evidence="8 9">NS331</strain>
    </source>
</reference>
<dbReference type="Gene3D" id="3.30.560.10">
    <property type="entry name" value="Glucose Oxidase, domain 3"/>
    <property type="match status" value="1"/>
</dbReference>
<feature type="binding site" evidence="5">
    <location>
        <begin position="92"/>
        <end position="95"/>
    </location>
    <ligand>
        <name>FAD</name>
        <dbReference type="ChEBI" id="CHEBI:57692"/>
    </ligand>
</feature>
<comment type="cofactor">
    <cofactor evidence="1 5">
        <name>FAD</name>
        <dbReference type="ChEBI" id="CHEBI:57692"/>
    </cofactor>
</comment>
<evidence type="ECO:0000259" key="7">
    <source>
        <dbReference type="PROSITE" id="PS00623"/>
    </source>
</evidence>
<dbReference type="EMBL" id="LDSL01000038">
    <property type="protein sequence ID" value="KTT24829.1"/>
    <property type="molecule type" value="Genomic_DNA"/>
</dbReference>
<dbReference type="SUPFAM" id="SSF51905">
    <property type="entry name" value="FAD/NAD(P)-binding domain"/>
    <property type="match status" value="1"/>
</dbReference>
<dbReference type="InterPro" id="IPR000172">
    <property type="entry name" value="GMC_OxRdtase_N"/>
</dbReference>
<dbReference type="OrthoDB" id="9785276at2"/>
<dbReference type="PATRIC" id="fig|433924.3.peg.3052"/>
<dbReference type="PROSITE" id="PS00623">
    <property type="entry name" value="GMC_OXRED_1"/>
    <property type="match status" value="1"/>
</dbReference>
<evidence type="ECO:0000256" key="6">
    <source>
        <dbReference type="RuleBase" id="RU003968"/>
    </source>
</evidence>
<sequence>MDSYDYVVVGGGSSGATLASRLSEDARCRVLLLEAGGDGDSWMHRMPFAISALVPRPNRHNWGFETVPQPGLGGRRGYQPRGRGLGGSSGINAMVYVRGHRNDYDRWAAQGNPGWSYDEVLPFFTRSECNETLDGPFHGRSGPLHVGEQRSGNLFTGHFIQAAVQAGHRYNPDVNGAEQEGVTRFQLNQVGGERCSAARAFLAPHRGRPNLTVRTHCHATRVLIEDRRVVGVEFLYGGGRHTVRARREVVLAAGVFQSPQLLMLSGIGHGSQLQALGIAVQHHLPGVGENLQDHIDHVLVRRCDSPELVGLSARGLWRLGGHWRAWRRERRGLLCSNAAEAGAFLKTRPDLPEPDIQLHFVVAMLEQHGRKLRMGHGLSVHVCCLRPRSRGTVRLESADPQAAPRIDPAFLDDPQDLETLLAGYRMAERILAQPALSAHGLRTLERHPPRSDDEVRAAIRAGADTIFHPVGTCRMGPDPLAVVDAHLRVHGIRGLRVADASVIPSAIGGNTHACCVMVGERAAHLMREAA</sequence>
<dbReference type="Gene3D" id="3.50.50.60">
    <property type="entry name" value="FAD/NAD(P)-binding domain"/>
    <property type="match status" value="1"/>
</dbReference>
<dbReference type="Pfam" id="PF00732">
    <property type="entry name" value="GMC_oxred_N"/>
    <property type="match status" value="1"/>
</dbReference>
<dbReference type="GO" id="GO:0016614">
    <property type="term" value="F:oxidoreductase activity, acting on CH-OH group of donors"/>
    <property type="evidence" value="ECO:0007669"/>
    <property type="project" value="InterPro"/>
</dbReference>
<name>A0A147H4E6_9BURK</name>